<name>A0ABQ8S8M2_PERAM</name>
<dbReference type="InterPro" id="IPR036397">
    <property type="entry name" value="RNaseH_sf"/>
</dbReference>
<keyword evidence="2" id="KW-1185">Reference proteome</keyword>
<evidence type="ECO:0000313" key="1">
    <source>
        <dbReference type="EMBL" id="KAJ4430308.1"/>
    </source>
</evidence>
<evidence type="ECO:0000313" key="2">
    <source>
        <dbReference type="Proteomes" id="UP001148838"/>
    </source>
</evidence>
<accession>A0ABQ8S8M2</accession>
<proteinExistence type="predicted"/>
<dbReference type="EMBL" id="JAJSOF020000033">
    <property type="protein sequence ID" value="KAJ4430308.1"/>
    <property type="molecule type" value="Genomic_DNA"/>
</dbReference>
<comment type="caution">
    <text evidence="1">The sequence shown here is derived from an EMBL/GenBank/DDBJ whole genome shotgun (WGS) entry which is preliminary data.</text>
</comment>
<protein>
    <submittedName>
        <fullName evidence="1">Uncharacterized protein</fullName>
    </submittedName>
</protein>
<gene>
    <name evidence="1" type="ORF">ANN_22521</name>
</gene>
<reference evidence="1 2" key="1">
    <citation type="journal article" date="2022" name="Allergy">
        <title>Genome assembly and annotation of Periplaneta americana reveal a comprehensive cockroach allergen profile.</title>
        <authorList>
            <person name="Wang L."/>
            <person name="Xiong Q."/>
            <person name="Saelim N."/>
            <person name="Wang L."/>
            <person name="Nong W."/>
            <person name="Wan A.T."/>
            <person name="Shi M."/>
            <person name="Liu X."/>
            <person name="Cao Q."/>
            <person name="Hui J.H.L."/>
            <person name="Sookrung N."/>
            <person name="Leung T.F."/>
            <person name="Tungtrongchitr A."/>
            <person name="Tsui S.K.W."/>
        </authorList>
    </citation>
    <scope>NUCLEOTIDE SEQUENCE [LARGE SCALE GENOMIC DNA]</scope>
    <source>
        <strain evidence="1">PWHHKU_190912</strain>
    </source>
</reference>
<dbReference type="Proteomes" id="UP001148838">
    <property type="component" value="Unassembled WGS sequence"/>
</dbReference>
<dbReference type="Gene3D" id="3.30.420.10">
    <property type="entry name" value="Ribonuclease H-like superfamily/Ribonuclease H"/>
    <property type="match status" value="1"/>
</dbReference>
<sequence>MAGLCEGGNESPGSLKVISTASFIVDEHGNRINVNANVYRQVIERFQGDLITFCELNNLDLGQQVFQQDGATAHTGRGNLTLLQELFPGRVISRGSDFPYPARSPDLSL</sequence>
<organism evidence="1 2">
    <name type="scientific">Periplaneta americana</name>
    <name type="common">American cockroach</name>
    <name type="synonym">Blatta americana</name>
    <dbReference type="NCBI Taxonomy" id="6978"/>
    <lineage>
        <taxon>Eukaryota</taxon>
        <taxon>Metazoa</taxon>
        <taxon>Ecdysozoa</taxon>
        <taxon>Arthropoda</taxon>
        <taxon>Hexapoda</taxon>
        <taxon>Insecta</taxon>
        <taxon>Pterygota</taxon>
        <taxon>Neoptera</taxon>
        <taxon>Polyneoptera</taxon>
        <taxon>Dictyoptera</taxon>
        <taxon>Blattodea</taxon>
        <taxon>Blattoidea</taxon>
        <taxon>Blattidae</taxon>
        <taxon>Blattinae</taxon>
        <taxon>Periplaneta</taxon>
    </lineage>
</organism>